<organism evidence="9 10">
    <name type="scientific">Candidatus Blautia merdavium</name>
    <dbReference type="NCBI Taxonomy" id="2838494"/>
    <lineage>
        <taxon>Bacteria</taxon>
        <taxon>Bacillati</taxon>
        <taxon>Bacillota</taxon>
        <taxon>Clostridia</taxon>
        <taxon>Lachnospirales</taxon>
        <taxon>Lachnospiraceae</taxon>
        <taxon>Blautia</taxon>
    </lineage>
</organism>
<evidence type="ECO:0000256" key="1">
    <source>
        <dbReference type="ARBA" id="ARBA00004141"/>
    </source>
</evidence>
<evidence type="ECO:0000256" key="7">
    <source>
        <dbReference type="SAM" id="Phobius"/>
    </source>
</evidence>
<evidence type="ECO:0000256" key="5">
    <source>
        <dbReference type="ARBA" id="ARBA00022989"/>
    </source>
</evidence>
<reference evidence="9" key="2">
    <citation type="submission" date="2021-04" db="EMBL/GenBank/DDBJ databases">
        <authorList>
            <person name="Gilroy R."/>
        </authorList>
    </citation>
    <scope>NUCLEOTIDE SEQUENCE</scope>
    <source>
        <strain evidence="9">ChiBcec2-3848</strain>
    </source>
</reference>
<keyword evidence="9" id="KW-0645">Protease</keyword>
<dbReference type="PANTHER" id="PTHR43731:SF14">
    <property type="entry name" value="PRESENILIN-ASSOCIATED RHOMBOID-LIKE PROTEIN, MITOCHONDRIAL"/>
    <property type="match status" value="1"/>
</dbReference>
<evidence type="ECO:0000313" key="10">
    <source>
        <dbReference type="Proteomes" id="UP000823886"/>
    </source>
</evidence>
<dbReference type="GO" id="GO:0016020">
    <property type="term" value="C:membrane"/>
    <property type="evidence" value="ECO:0007669"/>
    <property type="project" value="UniProtKB-SubCell"/>
</dbReference>
<dbReference type="Pfam" id="PF01694">
    <property type="entry name" value="Rhomboid"/>
    <property type="match status" value="1"/>
</dbReference>
<proteinExistence type="inferred from homology"/>
<feature type="transmembrane region" description="Helical" evidence="7">
    <location>
        <begin position="28"/>
        <end position="47"/>
    </location>
</feature>
<dbReference type="EMBL" id="DWVZ01000061">
    <property type="protein sequence ID" value="HJC62946.1"/>
    <property type="molecule type" value="Genomic_DNA"/>
</dbReference>
<dbReference type="InterPro" id="IPR022764">
    <property type="entry name" value="Peptidase_S54_rhomboid_dom"/>
</dbReference>
<dbReference type="GO" id="GO:0006508">
    <property type="term" value="P:proteolysis"/>
    <property type="evidence" value="ECO:0007669"/>
    <property type="project" value="UniProtKB-KW"/>
</dbReference>
<comment type="caution">
    <text evidence="9">The sequence shown here is derived from an EMBL/GenBank/DDBJ whole genome shotgun (WGS) entry which is preliminary data.</text>
</comment>
<dbReference type="AlphaFoldDB" id="A0A9D2PNU1"/>
<comment type="similarity">
    <text evidence="2">Belongs to the peptidase S54 family.</text>
</comment>
<dbReference type="InterPro" id="IPR050925">
    <property type="entry name" value="Rhomboid_protease_S54"/>
</dbReference>
<dbReference type="GO" id="GO:0004252">
    <property type="term" value="F:serine-type endopeptidase activity"/>
    <property type="evidence" value="ECO:0007669"/>
    <property type="project" value="InterPro"/>
</dbReference>
<keyword evidence="4" id="KW-0378">Hydrolase</keyword>
<dbReference type="PANTHER" id="PTHR43731">
    <property type="entry name" value="RHOMBOID PROTEASE"/>
    <property type="match status" value="1"/>
</dbReference>
<feature type="transmembrane region" description="Helical" evidence="7">
    <location>
        <begin position="139"/>
        <end position="160"/>
    </location>
</feature>
<dbReference type="Gene3D" id="1.20.1540.10">
    <property type="entry name" value="Rhomboid-like"/>
    <property type="match status" value="1"/>
</dbReference>
<evidence type="ECO:0000313" key="9">
    <source>
        <dbReference type="EMBL" id="HJC62946.1"/>
    </source>
</evidence>
<accession>A0A9D2PNU1</accession>
<dbReference type="SUPFAM" id="SSF144091">
    <property type="entry name" value="Rhomboid-like"/>
    <property type="match status" value="1"/>
</dbReference>
<evidence type="ECO:0000256" key="6">
    <source>
        <dbReference type="ARBA" id="ARBA00023136"/>
    </source>
</evidence>
<feature type="transmembrane region" description="Helical" evidence="7">
    <location>
        <begin position="169"/>
        <end position="187"/>
    </location>
</feature>
<evidence type="ECO:0000256" key="2">
    <source>
        <dbReference type="ARBA" id="ARBA00009045"/>
    </source>
</evidence>
<evidence type="ECO:0000256" key="3">
    <source>
        <dbReference type="ARBA" id="ARBA00022692"/>
    </source>
</evidence>
<keyword evidence="6 7" id="KW-0472">Membrane</keyword>
<feature type="transmembrane region" description="Helical" evidence="7">
    <location>
        <begin position="193"/>
        <end position="211"/>
    </location>
</feature>
<feature type="transmembrane region" description="Helical" evidence="7">
    <location>
        <begin position="113"/>
        <end position="133"/>
    </location>
</feature>
<gene>
    <name evidence="9" type="ORF">H9753_04935</name>
</gene>
<sequence>MEQYKGNTPLEPGRDSDFQRLVRQRKQVPVNTAVILLNILVFLLVEITGTSLNAQHMVDCGASYTPYIYQGHQYYRLVTSMFLHFGIQHLGNNMLVLFFVGDCLERTVGKIKYLLIYLLGGIGANVISLALEISHQEAVVSAGASGAVFAVIGALIYIVIRNRGYIENFTARQLLILAALSLYHGVTSAGVDNAAHFGGLLCGFVLCVLLYHRRRL</sequence>
<comment type="subcellular location">
    <subcellularLocation>
        <location evidence="1">Membrane</location>
        <topology evidence="1">Multi-pass membrane protein</topology>
    </subcellularLocation>
</comment>
<feature type="domain" description="Peptidase S54 rhomboid" evidence="8">
    <location>
        <begin position="72"/>
        <end position="211"/>
    </location>
</feature>
<keyword evidence="5 7" id="KW-1133">Transmembrane helix</keyword>
<name>A0A9D2PNU1_9FIRM</name>
<dbReference type="Proteomes" id="UP000823886">
    <property type="component" value="Unassembled WGS sequence"/>
</dbReference>
<evidence type="ECO:0000259" key="8">
    <source>
        <dbReference type="Pfam" id="PF01694"/>
    </source>
</evidence>
<evidence type="ECO:0000256" key="4">
    <source>
        <dbReference type="ARBA" id="ARBA00022801"/>
    </source>
</evidence>
<dbReference type="InterPro" id="IPR035952">
    <property type="entry name" value="Rhomboid-like_sf"/>
</dbReference>
<protein>
    <submittedName>
        <fullName evidence="9">Rhomboid family intramembrane serine protease</fullName>
    </submittedName>
</protein>
<reference evidence="9" key="1">
    <citation type="journal article" date="2021" name="PeerJ">
        <title>Extensive microbial diversity within the chicken gut microbiome revealed by metagenomics and culture.</title>
        <authorList>
            <person name="Gilroy R."/>
            <person name="Ravi A."/>
            <person name="Getino M."/>
            <person name="Pursley I."/>
            <person name="Horton D.L."/>
            <person name="Alikhan N.F."/>
            <person name="Baker D."/>
            <person name="Gharbi K."/>
            <person name="Hall N."/>
            <person name="Watson M."/>
            <person name="Adriaenssens E.M."/>
            <person name="Foster-Nyarko E."/>
            <person name="Jarju S."/>
            <person name="Secka A."/>
            <person name="Antonio M."/>
            <person name="Oren A."/>
            <person name="Chaudhuri R.R."/>
            <person name="La Ragione R."/>
            <person name="Hildebrand F."/>
            <person name="Pallen M.J."/>
        </authorList>
    </citation>
    <scope>NUCLEOTIDE SEQUENCE</scope>
    <source>
        <strain evidence="9">ChiBcec2-3848</strain>
    </source>
</reference>
<keyword evidence="3 7" id="KW-0812">Transmembrane</keyword>
<feature type="transmembrane region" description="Helical" evidence="7">
    <location>
        <begin position="81"/>
        <end position="101"/>
    </location>
</feature>